<dbReference type="InterPro" id="IPR011990">
    <property type="entry name" value="TPR-like_helical_dom_sf"/>
</dbReference>
<evidence type="ECO:0000256" key="3">
    <source>
        <dbReference type="ARBA" id="ARBA00022737"/>
    </source>
</evidence>
<evidence type="ECO:0000256" key="2">
    <source>
        <dbReference type="ARBA" id="ARBA00022490"/>
    </source>
</evidence>
<evidence type="ECO:0008006" key="9">
    <source>
        <dbReference type="Google" id="ProtNLM"/>
    </source>
</evidence>
<reference evidence="7 8" key="1">
    <citation type="submission" date="2022-04" db="EMBL/GenBank/DDBJ databases">
        <title>Positive selection, recombination, and allopatry shape intraspecific diversity of widespread and dominant cyanobacteria.</title>
        <authorList>
            <person name="Wei J."/>
            <person name="Shu W."/>
            <person name="Hu C."/>
        </authorList>
    </citation>
    <scope>NUCLEOTIDE SEQUENCE [LARGE SCALE GENOMIC DNA]</scope>
    <source>
        <strain evidence="7 8">GB2-A4</strain>
    </source>
</reference>
<evidence type="ECO:0000256" key="5">
    <source>
        <dbReference type="ARBA" id="ARBA00038253"/>
    </source>
</evidence>
<dbReference type="Proteomes" id="UP001464891">
    <property type="component" value="Unassembled WGS sequence"/>
</dbReference>
<dbReference type="RefSeq" id="WP_199299135.1">
    <property type="nucleotide sequence ID" value="NZ_JAMPKM010000004.1"/>
</dbReference>
<sequence>MTLPFGSLNRLASLTRWLRSPQVLQRGSIIAALVVLGLSSYAPSAAAKKATQPDEFPPNPLELKLPDPLLPAATSDRPLTDQEQQTLRTALDELNAQATAQFRSGQLESAFEIWYRELRLRRALGLLEEVAALNRVGSIAWEENRTTDVRQISERLQAIQQQAQSSNNLELLRSLGQAYQQLRAKDLAVAVYEQTLAIVRQQQDLAAEASTLDTIGQLHVNWFSYNNAATTYQQLLTLVRNRGTLPGATPSRTLTETSLLQQLAYIYEQGKQPEPAIAVQQELINLYQAQDATQVPRLKLAIAANYQALGQLNQAIENYQATYLLAQSLQQFAHASEALKRLGELYQAQNELDKALRIYGFLVDVEAQSYNVYGRMNAYDKLGQIHTARKEYAQAVAAFQQGLTLAQQLNHQQDYFTKQIELANQPQPESQTNP</sequence>
<dbReference type="SUPFAM" id="SSF48452">
    <property type="entry name" value="TPR-like"/>
    <property type="match status" value="2"/>
</dbReference>
<evidence type="ECO:0000256" key="4">
    <source>
        <dbReference type="ARBA" id="ARBA00022803"/>
    </source>
</evidence>
<gene>
    <name evidence="7" type="ORF">NC998_08655</name>
</gene>
<dbReference type="InterPro" id="IPR019734">
    <property type="entry name" value="TPR_rpt"/>
</dbReference>
<feature type="repeat" description="TPR" evidence="6">
    <location>
        <begin position="376"/>
        <end position="409"/>
    </location>
</feature>
<dbReference type="Gene3D" id="1.25.40.10">
    <property type="entry name" value="Tetratricopeptide repeat domain"/>
    <property type="match status" value="2"/>
</dbReference>
<evidence type="ECO:0000313" key="8">
    <source>
        <dbReference type="Proteomes" id="UP001464891"/>
    </source>
</evidence>
<name>A0ABV0J5V8_9CYAN</name>
<dbReference type="EMBL" id="JAMPKM010000004">
    <property type="protein sequence ID" value="MEP0817165.1"/>
    <property type="molecule type" value="Genomic_DNA"/>
</dbReference>
<comment type="subcellular location">
    <subcellularLocation>
        <location evidence="1">Cytoplasm</location>
    </subcellularLocation>
</comment>
<feature type="repeat" description="TPR" evidence="6">
    <location>
        <begin position="336"/>
        <end position="369"/>
    </location>
</feature>
<dbReference type="InterPro" id="IPR051476">
    <property type="entry name" value="Bac_ResReg_Asp_Phosphatase"/>
</dbReference>
<dbReference type="PROSITE" id="PS50005">
    <property type="entry name" value="TPR"/>
    <property type="match status" value="2"/>
</dbReference>
<dbReference type="PANTHER" id="PTHR46630:SF1">
    <property type="entry name" value="TETRATRICOPEPTIDE REPEAT PROTEIN 29"/>
    <property type="match status" value="1"/>
</dbReference>
<keyword evidence="3" id="KW-0677">Repeat</keyword>
<dbReference type="PANTHER" id="PTHR46630">
    <property type="entry name" value="TETRATRICOPEPTIDE REPEAT PROTEIN 29"/>
    <property type="match status" value="1"/>
</dbReference>
<accession>A0ABV0J5V8</accession>
<comment type="similarity">
    <text evidence="5">Belongs to the Rap family.</text>
</comment>
<comment type="caution">
    <text evidence="7">The sequence shown here is derived from an EMBL/GenBank/DDBJ whole genome shotgun (WGS) entry which is preliminary data.</text>
</comment>
<protein>
    <recommendedName>
        <fullName evidence="9">Tetratricopeptide repeat protein</fullName>
    </recommendedName>
</protein>
<proteinExistence type="inferred from homology"/>
<evidence type="ECO:0000256" key="1">
    <source>
        <dbReference type="ARBA" id="ARBA00004496"/>
    </source>
</evidence>
<evidence type="ECO:0000313" key="7">
    <source>
        <dbReference type="EMBL" id="MEP0817165.1"/>
    </source>
</evidence>
<dbReference type="SMART" id="SM00028">
    <property type="entry name" value="TPR"/>
    <property type="match status" value="7"/>
</dbReference>
<organism evidence="7 8">
    <name type="scientific">Trichocoleus desertorum GB2-A4</name>
    <dbReference type="NCBI Taxonomy" id="2933944"/>
    <lineage>
        <taxon>Bacteria</taxon>
        <taxon>Bacillati</taxon>
        <taxon>Cyanobacteriota</taxon>
        <taxon>Cyanophyceae</taxon>
        <taxon>Leptolyngbyales</taxon>
        <taxon>Trichocoleusaceae</taxon>
        <taxon>Trichocoleus</taxon>
    </lineage>
</organism>
<dbReference type="Pfam" id="PF13176">
    <property type="entry name" value="TPR_7"/>
    <property type="match status" value="1"/>
</dbReference>
<keyword evidence="2" id="KW-0963">Cytoplasm</keyword>
<dbReference type="Pfam" id="PF13181">
    <property type="entry name" value="TPR_8"/>
    <property type="match status" value="1"/>
</dbReference>
<evidence type="ECO:0000256" key="6">
    <source>
        <dbReference type="PROSITE-ProRule" id="PRU00339"/>
    </source>
</evidence>
<keyword evidence="4 6" id="KW-0802">TPR repeat</keyword>
<keyword evidence="8" id="KW-1185">Reference proteome</keyword>